<dbReference type="InterPro" id="IPR011009">
    <property type="entry name" value="Kinase-like_dom_sf"/>
</dbReference>
<dbReference type="SUPFAM" id="SSF74788">
    <property type="entry name" value="Cullin repeat-like"/>
    <property type="match status" value="1"/>
</dbReference>
<dbReference type="InterPro" id="IPR001245">
    <property type="entry name" value="Ser-Thr/Tyr_kinase_cat_dom"/>
</dbReference>
<dbReference type="PANTHER" id="PTHR24418">
    <property type="entry name" value="TYROSINE-PROTEIN KINASE"/>
    <property type="match status" value="1"/>
</dbReference>
<evidence type="ECO:0000259" key="7">
    <source>
        <dbReference type="PROSITE" id="PS50011"/>
    </source>
</evidence>
<name>A0A819GVV8_9BILA</name>
<dbReference type="Pfam" id="PF26557">
    <property type="entry name" value="Cullin_AB"/>
    <property type="match status" value="1"/>
</dbReference>
<dbReference type="PROSITE" id="PS50069">
    <property type="entry name" value="CULLIN_2"/>
    <property type="match status" value="1"/>
</dbReference>
<dbReference type="Gene3D" id="4.10.1030.10">
    <property type="entry name" value="Ring Box Chain A, domain 5"/>
    <property type="match status" value="1"/>
</dbReference>
<dbReference type="InterPro" id="IPR019559">
    <property type="entry name" value="Cullin_neddylation_domain"/>
</dbReference>
<evidence type="ECO:0000313" key="10">
    <source>
        <dbReference type="Proteomes" id="UP000663836"/>
    </source>
</evidence>
<dbReference type="InterPro" id="IPR016158">
    <property type="entry name" value="Cullin_homology"/>
</dbReference>
<dbReference type="SUPFAM" id="SSF75632">
    <property type="entry name" value="Cullin homology domain"/>
    <property type="match status" value="1"/>
</dbReference>
<dbReference type="InterPro" id="IPR059120">
    <property type="entry name" value="Cullin-like_AB"/>
</dbReference>
<evidence type="ECO:0000256" key="1">
    <source>
        <dbReference type="ARBA" id="ARBA00006019"/>
    </source>
</evidence>
<dbReference type="SMART" id="SM00182">
    <property type="entry name" value="CULLIN"/>
    <property type="match status" value="1"/>
</dbReference>
<dbReference type="GO" id="GO:0006511">
    <property type="term" value="P:ubiquitin-dependent protein catabolic process"/>
    <property type="evidence" value="ECO:0007669"/>
    <property type="project" value="InterPro"/>
</dbReference>
<dbReference type="Proteomes" id="UP000663836">
    <property type="component" value="Unassembled WGS sequence"/>
</dbReference>
<dbReference type="InterPro" id="IPR036317">
    <property type="entry name" value="Cullin_homology_sf"/>
</dbReference>
<evidence type="ECO:0000256" key="4">
    <source>
        <dbReference type="PROSITE-ProRule" id="PRU00330"/>
    </source>
</evidence>
<reference evidence="9" key="1">
    <citation type="submission" date="2021-02" db="EMBL/GenBank/DDBJ databases">
        <authorList>
            <person name="Nowell W R."/>
        </authorList>
    </citation>
    <scope>NUCLEOTIDE SEQUENCE</scope>
</reference>
<dbReference type="GO" id="GO:0004672">
    <property type="term" value="F:protein kinase activity"/>
    <property type="evidence" value="ECO:0007669"/>
    <property type="project" value="InterPro"/>
</dbReference>
<dbReference type="Pfam" id="PF00888">
    <property type="entry name" value="Cullin"/>
    <property type="match status" value="1"/>
</dbReference>
<proteinExistence type="inferred from homology"/>
<dbReference type="GO" id="GO:0005524">
    <property type="term" value="F:ATP binding"/>
    <property type="evidence" value="ECO:0007669"/>
    <property type="project" value="UniProtKB-KW"/>
</dbReference>
<dbReference type="InterPro" id="IPR036388">
    <property type="entry name" value="WH-like_DNA-bd_sf"/>
</dbReference>
<dbReference type="InterPro" id="IPR016159">
    <property type="entry name" value="Cullin_repeat-like_dom_sf"/>
</dbReference>
<dbReference type="InterPro" id="IPR008266">
    <property type="entry name" value="Tyr_kinase_AS"/>
</dbReference>
<dbReference type="PROSITE" id="PS50011">
    <property type="entry name" value="PROTEIN_KINASE_DOM"/>
    <property type="match status" value="2"/>
</dbReference>
<feature type="domain" description="Cullin family profile" evidence="8">
    <location>
        <begin position="1097"/>
        <end position="1325"/>
    </location>
</feature>
<dbReference type="InterPro" id="IPR000719">
    <property type="entry name" value="Prot_kinase_dom"/>
</dbReference>
<dbReference type="InterPro" id="IPR001373">
    <property type="entry name" value="Cullin_N"/>
</dbReference>
<evidence type="ECO:0000256" key="6">
    <source>
        <dbReference type="SAM" id="MobiDB-lite"/>
    </source>
</evidence>
<dbReference type="InterPro" id="IPR050198">
    <property type="entry name" value="Non-receptor_tyrosine_kinases"/>
</dbReference>
<dbReference type="Gene3D" id="1.10.510.10">
    <property type="entry name" value="Transferase(Phosphotransferase) domain 1"/>
    <property type="match status" value="3"/>
</dbReference>
<evidence type="ECO:0000256" key="3">
    <source>
        <dbReference type="ARBA" id="ARBA00022840"/>
    </source>
</evidence>
<dbReference type="SMART" id="SM00884">
    <property type="entry name" value="Cullin_Nedd8"/>
    <property type="match status" value="1"/>
</dbReference>
<dbReference type="EMBL" id="CAJOBD010002521">
    <property type="protein sequence ID" value="CAF3888018.1"/>
    <property type="molecule type" value="Genomic_DNA"/>
</dbReference>
<sequence length="1441" mass="168629">MAILSKYKLEKYEFGTHIQKKQQLYGLSGKMIYEGGWTSGRTDAIIIVEMNEMIPEREARFYLEVNDHRNIIRTYGYVENTLNLTIFIQEFAELADLAGVLMDNQIPISQTILVEMFLQIADAMSYIASNKIVHCDLGCRNVLVFRLDSFEAKNNLVKITDFGLARWIEQPPPNEKELKIPIRFCAPEILRNNHHSNYSEKSDVYSMGVLMWEALSNSEIPYSSIAEDDDVIQKKLNNEKLKKPTDCDHQLWVLMNKCWHEDPEQRPTFDEINNKLSYMEVSKVQHQQTSDGSYKTRIKYDYKLNVHVQIKGSSNRQLPAIYQAEWKTDETSSIVLIEKTDELSESEKLLYTTYNKHDHIVYTYGFVENNRGSIMILQEKAPHGNLRELLDSSQFNPSPQVLIEIFSQILNAMIHITDQELVHGDLRCENVLVFKMDSSEPKRNLVKLTNFSLAHENDPALVDDRRLTISVRYCAPEIIRSAGRSNYSDMSDVYSMGVLMWQACSNGKLPYESSTKTSEVRQRKLNGEILPKPFMCDKQIWDIMKDCWLNEPNIRFNFKEMKRRFSNINRDMMCSIDHPVSTRRVREDLIQYYAPEICRFDNQSKYTEFSDVYSMGILMWQACSNGTIPIKRRTTNGDIQQKPKDCNDQLWSVIEMCYCDEPTIRLSDTRPIFTNDDDDDTISKTPKKHTSSEIRIHFTRCKYCGERCLGSQLTEHKQTCSSRTRLVRSKDNNNDAGRNRRRENKTHDRPIRINQETVASNPQQFVRLTQCRYCHREYPSADIRKHGQSCPLKPPRINPPDPLPVNATCRYCYGQLPQNAIQAHEVVSEFIENLFITELPCEFSKHDINEWLKQIWQKNFFKPLIPNITLACLNLINIESQYTSIDVKLIKNMTKFYSNKIDVNNNNSITIDLYQKFFQSQLEKVIENISYPMIFYDEQEGIYKYIDKVISYLNEEANCIGPYLSIFEKQSFIEQIFIRDSLSIVINKIEMILKKQQYENLIHLLERFNQMPMVKNQLASMFENFIHQTGIEAIEHIKQTAINNPKVYVETIVGIHEKFWNLVNDVFQNKRNFNVALGKACWKFINQNSMIDDNRMKSPELLAKYCHKLLTKRDKIIDKNQFEEKLKQIILIFKYIDDKDIYESIYRKLLVKRLIKRLSISTDYEESMISSLKEVCGSQYVSKLNQMLNDVSINRVLNDEYRAYCESKQLVVENFSIMVFTSNSCPLSASSNIVLPNEIQLRYDNFTQFYAQRHNGRKLTCLYEYCTGELEINFIKQKNYIIEVSMYQMVILLIFNNSLEWTIEEIHNKTGMNIDVLILVLNSLLKSHLLICAQLNNKDLTETNIDTNYKIQLVNNYQSDKIQVNLDIEANPKEITTLGNVQTVIDDDRKMTIESLIIKTMKIHRQLAQEVLIKDKCIDNLIKKEYLMRVSKNPDVLQYLA</sequence>
<feature type="domain" description="Protein kinase" evidence="7">
    <location>
        <begin position="3"/>
        <end position="279"/>
    </location>
</feature>
<dbReference type="SUPFAM" id="SSF46785">
    <property type="entry name" value="Winged helix' DNA-binding domain"/>
    <property type="match status" value="1"/>
</dbReference>
<protein>
    <recommendedName>
        <fullName evidence="11">Non-specific serine/threonine protein kinase</fullName>
    </recommendedName>
</protein>
<dbReference type="Pfam" id="PF07714">
    <property type="entry name" value="PK_Tyr_Ser-Thr"/>
    <property type="match status" value="3"/>
</dbReference>
<evidence type="ECO:0000259" key="8">
    <source>
        <dbReference type="PROSITE" id="PS50069"/>
    </source>
</evidence>
<evidence type="ECO:0000313" key="9">
    <source>
        <dbReference type="EMBL" id="CAF3888018.1"/>
    </source>
</evidence>
<dbReference type="Gene3D" id="1.10.10.10">
    <property type="entry name" value="Winged helix-like DNA-binding domain superfamily/Winged helix DNA-binding domain"/>
    <property type="match status" value="2"/>
</dbReference>
<feature type="domain" description="Protein kinase" evidence="7">
    <location>
        <begin position="307"/>
        <end position="581"/>
    </location>
</feature>
<organism evidence="9 10">
    <name type="scientific">Rotaria sordida</name>
    <dbReference type="NCBI Taxonomy" id="392033"/>
    <lineage>
        <taxon>Eukaryota</taxon>
        <taxon>Metazoa</taxon>
        <taxon>Spiralia</taxon>
        <taxon>Gnathifera</taxon>
        <taxon>Rotifera</taxon>
        <taxon>Eurotatoria</taxon>
        <taxon>Bdelloidea</taxon>
        <taxon>Philodinida</taxon>
        <taxon>Philodinidae</taxon>
        <taxon>Rotaria</taxon>
    </lineage>
</organism>
<dbReference type="PRINTS" id="PR00109">
    <property type="entry name" value="TYRKINASE"/>
</dbReference>
<dbReference type="GO" id="GO:0031625">
    <property type="term" value="F:ubiquitin protein ligase binding"/>
    <property type="evidence" value="ECO:0007669"/>
    <property type="project" value="InterPro"/>
</dbReference>
<evidence type="ECO:0000256" key="5">
    <source>
        <dbReference type="RuleBase" id="RU003829"/>
    </source>
</evidence>
<comment type="caution">
    <text evidence="9">The sequence shown here is derived from an EMBL/GenBank/DDBJ whole genome shotgun (WGS) entry which is preliminary data.</text>
</comment>
<keyword evidence="2" id="KW-0547">Nucleotide-binding</keyword>
<dbReference type="SUPFAM" id="SSF56112">
    <property type="entry name" value="Protein kinase-like (PK-like)"/>
    <property type="match status" value="3"/>
</dbReference>
<keyword evidence="3" id="KW-0067">ATP-binding</keyword>
<gene>
    <name evidence="9" type="ORF">JBS370_LOCUS20210</name>
</gene>
<dbReference type="PROSITE" id="PS00109">
    <property type="entry name" value="PROTEIN_KINASE_TYR"/>
    <property type="match status" value="1"/>
</dbReference>
<comment type="similarity">
    <text evidence="1 4 5">Belongs to the cullin family.</text>
</comment>
<dbReference type="Gene3D" id="1.20.1310.10">
    <property type="entry name" value="Cullin Repeats"/>
    <property type="match status" value="2"/>
</dbReference>
<accession>A0A819GVV8</accession>
<dbReference type="InterPro" id="IPR036390">
    <property type="entry name" value="WH_DNA-bd_sf"/>
</dbReference>
<evidence type="ECO:0000256" key="2">
    <source>
        <dbReference type="ARBA" id="ARBA00022741"/>
    </source>
</evidence>
<feature type="region of interest" description="Disordered" evidence="6">
    <location>
        <begin position="720"/>
        <end position="749"/>
    </location>
</feature>
<evidence type="ECO:0008006" key="11">
    <source>
        <dbReference type="Google" id="ProtNLM"/>
    </source>
</evidence>